<evidence type="ECO:0000256" key="3">
    <source>
        <dbReference type="ARBA" id="ARBA00022692"/>
    </source>
</evidence>
<dbReference type="OrthoDB" id="9800626at2"/>
<feature type="region of interest" description="Disordered" evidence="6">
    <location>
        <begin position="312"/>
        <end position="459"/>
    </location>
</feature>
<keyword evidence="3" id="KW-0812">Transmembrane</keyword>
<sequence>MDQRGVVLEIEGEEAIVLTPSGEFRRQRISYPKPEIGDEISLTCGKKTLAQAKGRWASTPWHWMTTAVAAVVLLMVNLTGFGGLGGQPIDKPAPDGEAGTVQLATDDAPAPDGLAVRFVSVDINPSIELALNEKNRVIEARPLNDDGKELIPAETLKGLDAEEAISRITDEAVHQGYLSPTRDNAVVIAVAGEDRPSTDEERLEARLRDSALTVLSKGKSSPQRVQVVRATADARKKAQQLGLSVGKYAVYLEALDRGLAVRVADLKKTSITKVISAAGGNPLDVLQGAAQKKDLAGKEARHQDQIREDLHEAAAQPASSPAGGLAPLAGASQPPSAAQGAETGAVNEPVEVPPSHQEKAQPTSQQPPSDRETIPSNQETPPTEPAQTPPKVSMPLPTEEGTVPLPDVPAETPSPPPPSPSTAAGSPVDDKHAANPIGMPSESPAEPLRQPGPSHSGSS</sequence>
<feature type="domain" description="RsgI N-terminal anti-sigma" evidence="7">
    <location>
        <begin position="3"/>
        <end position="51"/>
    </location>
</feature>
<name>A0A845LJ26_HELGE</name>
<keyword evidence="4" id="KW-1133">Transmembrane helix</keyword>
<dbReference type="Pfam" id="PF23750">
    <property type="entry name" value="RsgI_M"/>
    <property type="match status" value="1"/>
</dbReference>
<evidence type="ECO:0000256" key="6">
    <source>
        <dbReference type="SAM" id="MobiDB-lite"/>
    </source>
</evidence>
<evidence type="ECO:0000256" key="5">
    <source>
        <dbReference type="ARBA" id="ARBA00023136"/>
    </source>
</evidence>
<keyword evidence="9" id="KW-1185">Reference proteome</keyword>
<organism evidence="8 9">
    <name type="scientific">Heliomicrobium gestii</name>
    <name type="common">Heliobacterium gestii</name>
    <dbReference type="NCBI Taxonomy" id="2699"/>
    <lineage>
        <taxon>Bacteria</taxon>
        <taxon>Bacillati</taxon>
        <taxon>Bacillota</taxon>
        <taxon>Clostridia</taxon>
        <taxon>Eubacteriales</taxon>
        <taxon>Heliobacteriaceae</taxon>
        <taxon>Heliomicrobium</taxon>
    </lineage>
</organism>
<dbReference type="RefSeq" id="WP_161262969.1">
    <property type="nucleotide sequence ID" value="NZ_JAFBDC010000015.1"/>
</dbReference>
<keyword evidence="2" id="KW-1003">Cell membrane</keyword>
<dbReference type="Proteomes" id="UP000471031">
    <property type="component" value="Unassembled WGS sequence"/>
</dbReference>
<dbReference type="EMBL" id="WXEX01000015">
    <property type="protein sequence ID" value="MZP44405.1"/>
    <property type="molecule type" value="Genomic_DNA"/>
</dbReference>
<dbReference type="AlphaFoldDB" id="A0A845LJ26"/>
<protein>
    <submittedName>
        <fullName evidence="8">Anti-sigma factor domain-containing protein</fullName>
    </submittedName>
</protein>
<evidence type="ECO:0000256" key="4">
    <source>
        <dbReference type="ARBA" id="ARBA00022989"/>
    </source>
</evidence>
<gene>
    <name evidence="8" type="ORF">GTO89_15340</name>
</gene>
<evidence type="ECO:0000313" key="8">
    <source>
        <dbReference type="EMBL" id="MZP44405.1"/>
    </source>
</evidence>
<accession>A0A845LJ26</accession>
<evidence type="ECO:0000256" key="2">
    <source>
        <dbReference type="ARBA" id="ARBA00022475"/>
    </source>
</evidence>
<reference evidence="8 9" key="1">
    <citation type="submission" date="2020-01" db="EMBL/GenBank/DDBJ databases">
        <title>Whole genome sequence of Heliobacterium gestii DSM 11169.</title>
        <authorList>
            <person name="Kyndt J.A."/>
            <person name="Meyer T.E."/>
        </authorList>
    </citation>
    <scope>NUCLEOTIDE SEQUENCE [LARGE SCALE GENOMIC DNA]</scope>
    <source>
        <strain evidence="8 9">DSM 11169</strain>
    </source>
</reference>
<dbReference type="Pfam" id="PF12791">
    <property type="entry name" value="RsgI_N"/>
    <property type="match status" value="1"/>
</dbReference>
<comment type="subcellular location">
    <subcellularLocation>
        <location evidence="1">Cell membrane</location>
        <topology evidence="1">Single-pass membrane protein</topology>
    </subcellularLocation>
</comment>
<evidence type="ECO:0000256" key="1">
    <source>
        <dbReference type="ARBA" id="ARBA00004162"/>
    </source>
</evidence>
<evidence type="ECO:0000313" key="9">
    <source>
        <dbReference type="Proteomes" id="UP000471031"/>
    </source>
</evidence>
<proteinExistence type="predicted"/>
<dbReference type="PROSITE" id="PS51849">
    <property type="entry name" value="RSGI_N"/>
    <property type="match status" value="1"/>
</dbReference>
<dbReference type="InterPro" id="IPR024449">
    <property type="entry name" value="Anti-sigma_RsgI_N"/>
</dbReference>
<comment type="caution">
    <text evidence="8">The sequence shown here is derived from an EMBL/GenBank/DDBJ whole genome shotgun (WGS) entry which is preliminary data.</text>
</comment>
<dbReference type="InterPro" id="IPR055431">
    <property type="entry name" value="RsgI_M"/>
</dbReference>
<dbReference type="GO" id="GO:0005886">
    <property type="term" value="C:plasma membrane"/>
    <property type="evidence" value="ECO:0007669"/>
    <property type="project" value="UniProtKB-SubCell"/>
</dbReference>
<feature type="compositionally biased region" description="Low complexity" evidence="6">
    <location>
        <begin position="313"/>
        <end position="341"/>
    </location>
</feature>
<keyword evidence="5" id="KW-0472">Membrane</keyword>
<evidence type="ECO:0000259" key="7">
    <source>
        <dbReference type="PROSITE" id="PS51849"/>
    </source>
</evidence>